<dbReference type="InterPro" id="IPR006260">
    <property type="entry name" value="TonB/TolA_C"/>
</dbReference>
<dbReference type="GO" id="GO:0055085">
    <property type="term" value="P:transmembrane transport"/>
    <property type="evidence" value="ECO:0007669"/>
    <property type="project" value="InterPro"/>
</dbReference>
<dbReference type="KEGG" id="aep:AMC99_00956"/>
<dbReference type="InterPro" id="IPR037682">
    <property type="entry name" value="TonB_C"/>
</dbReference>
<evidence type="ECO:0000313" key="7">
    <source>
        <dbReference type="Proteomes" id="UP000057938"/>
    </source>
</evidence>
<gene>
    <name evidence="6" type="ORF">AMC99_00956</name>
</gene>
<organism evidence="6 7">
    <name type="scientific">Altererythrobacter epoxidivorans</name>
    <dbReference type="NCBI Taxonomy" id="361183"/>
    <lineage>
        <taxon>Bacteria</taxon>
        <taxon>Pseudomonadati</taxon>
        <taxon>Pseudomonadota</taxon>
        <taxon>Alphaproteobacteria</taxon>
        <taxon>Sphingomonadales</taxon>
        <taxon>Erythrobacteraceae</taxon>
        <taxon>Altererythrobacter</taxon>
    </lineage>
</organism>
<dbReference type="SUPFAM" id="SSF74653">
    <property type="entry name" value="TolA/TonB C-terminal domain"/>
    <property type="match status" value="1"/>
</dbReference>
<reference evidence="6 7" key="1">
    <citation type="submission" date="2015-09" db="EMBL/GenBank/DDBJ databases">
        <title>Complete genome sequence of a benzo[a]pyrene-degrading bacterium Altererythrobacter epoxidivorans CGMCC 1.7731T.</title>
        <authorList>
            <person name="Li Z."/>
            <person name="Cheng H."/>
            <person name="Huo Y."/>
            <person name="Xu X."/>
        </authorList>
    </citation>
    <scope>NUCLEOTIDE SEQUENCE [LARGE SCALE GENOMIC DNA]</scope>
    <source>
        <strain evidence="6 7">CGMCC 1.7731</strain>
    </source>
</reference>
<sequence length="150" mass="16585">MDEGRTAIELTINKFGRVVDCIVTESSGSSELDTATCRNVRSRARFRPAFDAKGEAIASKYETAVRWKLDARPTPEAFGAAFSFTVTEYGTVEDCEVSGMIGTVPKALLAQNPCTRNAKYEPFLDENGNPVRRRVTQSYSTDVMEIPDMD</sequence>
<dbReference type="STRING" id="361183.AMC99_00956"/>
<proteinExistence type="predicted"/>
<dbReference type="GO" id="GO:0016020">
    <property type="term" value="C:membrane"/>
    <property type="evidence" value="ECO:0007669"/>
    <property type="project" value="UniProtKB-SubCell"/>
</dbReference>
<name>A0A0M4MST1_9SPHN</name>
<accession>A0A0M4MST1</accession>
<comment type="subcellular location">
    <subcellularLocation>
        <location evidence="1">Membrane</location>
        <topology evidence="1">Single-pass membrane protein</topology>
    </subcellularLocation>
</comment>
<dbReference type="Pfam" id="PF03544">
    <property type="entry name" value="TonB_C"/>
    <property type="match status" value="1"/>
</dbReference>
<evidence type="ECO:0000313" key="6">
    <source>
        <dbReference type="EMBL" id="ALE16258.1"/>
    </source>
</evidence>
<dbReference type="Gene3D" id="3.30.1150.10">
    <property type="match status" value="1"/>
</dbReference>
<dbReference type="NCBIfam" id="TIGR01352">
    <property type="entry name" value="tonB_Cterm"/>
    <property type="match status" value="1"/>
</dbReference>
<keyword evidence="4" id="KW-0472">Membrane</keyword>
<evidence type="ECO:0000259" key="5">
    <source>
        <dbReference type="PROSITE" id="PS52015"/>
    </source>
</evidence>
<evidence type="ECO:0000256" key="4">
    <source>
        <dbReference type="ARBA" id="ARBA00023136"/>
    </source>
</evidence>
<keyword evidence="3" id="KW-1133">Transmembrane helix</keyword>
<evidence type="ECO:0000256" key="3">
    <source>
        <dbReference type="ARBA" id="ARBA00022989"/>
    </source>
</evidence>
<dbReference type="PROSITE" id="PS52015">
    <property type="entry name" value="TONB_CTD"/>
    <property type="match status" value="1"/>
</dbReference>
<feature type="domain" description="TonB C-terminal" evidence="5">
    <location>
        <begin position="1"/>
        <end position="76"/>
    </location>
</feature>
<dbReference type="EMBL" id="CP012669">
    <property type="protein sequence ID" value="ALE16258.1"/>
    <property type="molecule type" value="Genomic_DNA"/>
</dbReference>
<dbReference type="AlphaFoldDB" id="A0A0M4MST1"/>
<keyword evidence="7" id="KW-1185">Reference proteome</keyword>
<protein>
    <recommendedName>
        <fullName evidence="5">TonB C-terminal domain-containing protein</fullName>
    </recommendedName>
</protein>
<keyword evidence="2" id="KW-0812">Transmembrane</keyword>
<evidence type="ECO:0000256" key="2">
    <source>
        <dbReference type="ARBA" id="ARBA00022692"/>
    </source>
</evidence>
<dbReference type="Proteomes" id="UP000057938">
    <property type="component" value="Chromosome"/>
</dbReference>
<dbReference type="PATRIC" id="fig|361183.4.peg.938"/>
<evidence type="ECO:0000256" key="1">
    <source>
        <dbReference type="ARBA" id="ARBA00004167"/>
    </source>
</evidence>